<keyword evidence="5" id="KW-1185">Reference proteome</keyword>
<proteinExistence type="predicted"/>
<feature type="transmembrane region" description="Helical" evidence="2">
    <location>
        <begin position="181"/>
        <end position="200"/>
    </location>
</feature>
<dbReference type="Pfam" id="PF07663">
    <property type="entry name" value="EIIBC-GUT_C"/>
    <property type="match status" value="1"/>
</dbReference>
<dbReference type="InterPro" id="IPR011638">
    <property type="entry name" value="PTS_EIIBC_GUT_C"/>
</dbReference>
<dbReference type="Proteomes" id="UP001205748">
    <property type="component" value="Unassembled WGS sequence"/>
</dbReference>
<gene>
    <name evidence="4" type="ORF">NSA47_00955</name>
</gene>
<dbReference type="GO" id="GO:0005886">
    <property type="term" value="C:plasma membrane"/>
    <property type="evidence" value="ECO:0007669"/>
    <property type="project" value="TreeGrafter"/>
</dbReference>
<protein>
    <submittedName>
        <fullName evidence="4">PTS glucitol/sorbitol transporter subunit IIB</fullName>
    </submittedName>
</protein>
<name>A0AAE3HE62_9FIRM</name>
<comment type="caution">
    <text evidence="4">The sequence shown here is derived from an EMBL/GenBank/DDBJ whole genome shotgun (WGS) entry which is preliminary data.</text>
</comment>
<dbReference type="AlphaFoldDB" id="A0AAE3HE62"/>
<feature type="transmembrane region" description="Helical" evidence="2">
    <location>
        <begin position="294"/>
        <end position="317"/>
    </location>
</feature>
<dbReference type="PROSITE" id="PS51102">
    <property type="entry name" value="PTS_EIIB_TYPE_5"/>
    <property type="match status" value="1"/>
</dbReference>
<keyword evidence="2" id="KW-0812">Transmembrane</keyword>
<dbReference type="GO" id="GO:0009401">
    <property type="term" value="P:phosphoenolpyruvate-dependent sugar phosphotransferase system"/>
    <property type="evidence" value="ECO:0007669"/>
    <property type="project" value="InterPro"/>
</dbReference>
<dbReference type="PANTHER" id="PTHR39427">
    <property type="match status" value="1"/>
</dbReference>
<evidence type="ECO:0000256" key="2">
    <source>
        <dbReference type="SAM" id="Phobius"/>
    </source>
</evidence>
<reference evidence="4" key="1">
    <citation type="submission" date="2022-07" db="EMBL/GenBank/DDBJ databases">
        <title>Enhanced cultured diversity of the mouse gut microbiota enables custom-made synthetic communities.</title>
        <authorList>
            <person name="Afrizal A."/>
        </authorList>
    </citation>
    <scope>NUCLEOTIDE SEQUENCE</scope>
    <source>
        <strain evidence="4">DSM 28593</strain>
    </source>
</reference>
<dbReference type="PANTHER" id="PTHR39427:SF1">
    <property type="entry name" value="PTS SYSTEM GLUCITOL_SORBITOL-SPECIFIC EIIB COMPONENT"/>
    <property type="match status" value="1"/>
</dbReference>
<keyword evidence="2" id="KW-1133">Transmembrane helix</keyword>
<accession>A0AAE3HE62</accession>
<dbReference type="Pfam" id="PF03612">
    <property type="entry name" value="EIIBC-GUT_N"/>
    <property type="match status" value="1"/>
</dbReference>
<evidence type="ECO:0000313" key="4">
    <source>
        <dbReference type="EMBL" id="MCR1897559.1"/>
    </source>
</evidence>
<dbReference type="EMBL" id="JANKAS010000001">
    <property type="protein sequence ID" value="MCR1897559.1"/>
    <property type="molecule type" value="Genomic_DNA"/>
</dbReference>
<dbReference type="GO" id="GO:0008982">
    <property type="term" value="F:protein-N(PI)-phosphohistidine-sugar phosphotransferase activity"/>
    <property type="evidence" value="ECO:0007669"/>
    <property type="project" value="InterPro"/>
</dbReference>
<feature type="modified residue" description="Phosphocysteine; by EIIA" evidence="1">
    <location>
        <position position="73"/>
    </location>
</feature>
<evidence type="ECO:0000313" key="5">
    <source>
        <dbReference type="Proteomes" id="UP001205748"/>
    </source>
</evidence>
<dbReference type="InterPro" id="IPR011618">
    <property type="entry name" value="PTS_EIIBC_GUT_N"/>
</dbReference>
<evidence type="ECO:0000259" key="3">
    <source>
        <dbReference type="PROSITE" id="PS51102"/>
    </source>
</evidence>
<keyword evidence="2" id="KW-0472">Membrane</keyword>
<feature type="transmembrane region" description="Helical" evidence="2">
    <location>
        <begin position="220"/>
        <end position="248"/>
    </location>
</feature>
<dbReference type="InterPro" id="IPR004702">
    <property type="entry name" value="PTS_sorb_EIIBC"/>
</dbReference>
<organism evidence="4 5">
    <name type="scientific">Irregularibacter muris</name>
    <dbReference type="NCBI Taxonomy" id="1796619"/>
    <lineage>
        <taxon>Bacteria</taxon>
        <taxon>Bacillati</taxon>
        <taxon>Bacillota</taxon>
        <taxon>Clostridia</taxon>
        <taxon>Eubacteriales</taxon>
        <taxon>Eubacteriaceae</taxon>
        <taxon>Irregularibacter</taxon>
    </lineage>
</organism>
<evidence type="ECO:0000256" key="1">
    <source>
        <dbReference type="PROSITE-ProRule" id="PRU00425"/>
    </source>
</evidence>
<sequence length="322" mass="33683">MGYNAIRIEKGSKGWGGPLVIKPEGKRTKVVCVTGGGIVPVAKKIAELSGCTIVDGFKTTVPDDEIFVAVVDCGGTARCGVYPQKKVYTVNLTPVGQSGPLAKFITEDIYVSGVKLENITLAEEDATVRTGHVEEIVFEEEEPEVEEKTNIITRIGKVMGGVMGKFFAAGKETMNMVINNILPFMAFVSMLVGIITASGAGDWIAKTLTPIAGSLPGLVVLALICAIPILSPVLGPGAVIAQVVGVFVGVEIGKGTIPVAYALPALYGINAQVGCDFFPVALSMAEAEPETVEIGVPAILFSRLITGPLAVVIAWVFSIGMF</sequence>
<feature type="domain" description="PTS EIIB type-5" evidence="3">
    <location>
        <begin position="2"/>
        <end position="182"/>
    </location>
</feature>